<name>A0AAN9PWP3_CANGL</name>
<keyword evidence="1" id="KW-0472">Membrane</keyword>
<dbReference type="EMBL" id="JAYMYQ010000008">
    <property type="protein sequence ID" value="KAK7315245.1"/>
    <property type="molecule type" value="Genomic_DNA"/>
</dbReference>
<evidence type="ECO:0000256" key="1">
    <source>
        <dbReference type="SAM" id="Phobius"/>
    </source>
</evidence>
<organism evidence="2 3">
    <name type="scientific">Canavalia gladiata</name>
    <name type="common">Sword bean</name>
    <name type="synonym">Dolichos gladiatus</name>
    <dbReference type="NCBI Taxonomy" id="3824"/>
    <lineage>
        <taxon>Eukaryota</taxon>
        <taxon>Viridiplantae</taxon>
        <taxon>Streptophyta</taxon>
        <taxon>Embryophyta</taxon>
        <taxon>Tracheophyta</taxon>
        <taxon>Spermatophyta</taxon>
        <taxon>Magnoliopsida</taxon>
        <taxon>eudicotyledons</taxon>
        <taxon>Gunneridae</taxon>
        <taxon>Pentapetalae</taxon>
        <taxon>rosids</taxon>
        <taxon>fabids</taxon>
        <taxon>Fabales</taxon>
        <taxon>Fabaceae</taxon>
        <taxon>Papilionoideae</taxon>
        <taxon>50 kb inversion clade</taxon>
        <taxon>NPAAA clade</taxon>
        <taxon>indigoferoid/millettioid clade</taxon>
        <taxon>Phaseoleae</taxon>
        <taxon>Canavalia</taxon>
    </lineage>
</organism>
<comment type="caution">
    <text evidence="2">The sequence shown here is derived from an EMBL/GenBank/DDBJ whole genome shotgun (WGS) entry which is preliminary data.</text>
</comment>
<evidence type="ECO:0000313" key="2">
    <source>
        <dbReference type="EMBL" id="KAK7315245.1"/>
    </source>
</evidence>
<keyword evidence="1" id="KW-0812">Transmembrane</keyword>
<proteinExistence type="predicted"/>
<accession>A0AAN9PWP3</accession>
<protein>
    <submittedName>
        <fullName evidence="2">Uncharacterized protein</fullName>
    </submittedName>
</protein>
<gene>
    <name evidence="2" type="ORF">VNO77_33782</name>
</gene>
<keyword evidence="1" id="KW-1133">Transmembrane helix</keyword>
<sequence length="146" mass="16818">MGVYAFISLSPPLPLTHYPLFKPHTSDNSSSFMTSSYWEMTFLQLLEGSITMRDTKTFFTQIKCKKQHQQGLAQERLMQNPALKLMFFVACSSFYLILITIIGQSCGESLFSRKLFVWISNMLGKSRQLYGLVTESYSKLPTIRYL</sequence>
<reference evidence="2 3" key="1">
    <citation type="submission" date="2024-01" db="EMBL/GenBank/DDBJ databases">
        <title>The genomes of 5 underutilized Papilionoideae crops provide insights into root nodulation and disease resistanc.</title>
        <authorList>
            <person name="Jiang F."/>
        </authorList>
    </citation>
    <scope>NUCLEOTIDE SEQUENCE [LARGE SCALE GENOMIC DNA]</scope>
    <source>
        <strain evidence="2">LVBAO_FW01</strain>
        <tissue evidence="2">Leaves</tissue>
    </source>
</reference>
<feature type="transmembrane region" description="Helical" evidence="1">
    <location>
        <begin position="85"/>
        <end position="103"/>
    </location>
</feature>
<dbReference type="AlphaFoldDB" id="A0AAN9PWP3"/>
<keyword evidence="3" id="KW-1185">Reference proteome</keyword>
<evidence type="ECO:0000313" key="3">
    <source>
        <dbReference type="Proteomes" id="UP001367508"/>
    </source>
</evidence>
<dbReference type="Proteomes" id="UP001367508">
    <property type="component" value="Unassembled WGS sequence"/>
</dbReference>